<evidence type="ECO:0000256" key="1">
    <source>
        <dbReference type="HAMAP-Rule" id="MF_00122"/>
    </source>
</evidence>
<dbReference type="HAMAP" id="MF_00122">
    <property type="entry name" value="GatC"/>
    <property type="match status" value="1"/>
</dbReference>
<comment type="catalytic activity">
    <reaction evidence="1">
        <text>L-glutamyl-tRNA(Gln) + L-glutamine + ATP + H2O = L-glutaminyl-tRNA(Gln) + L-glutamate + ADP + phosphate + H(+)</text>
        <dbReference type="Rhea" id="RHEA:17521"/>
        <dbReference type="Rhea" id="RHEA-COMP:9681"/>
        <dbReference type="Rhea" id="RHEA-COMP:9684"/>
        <dbReference type="ChEBI" id="CHEBI:15377"/>
        <dbReference type="ChEBI" id="CHEBI:15378"/>
        <dbReference type="ChEBI" id="CHEBI:29985"/>
        <dbReference type="ChEBI" id="CHEBI:30616"/>
        <dbReference type="ChEBI" id="CHEBI:43474"/>
        <dbReference type="ChEBI" id="CHEBI:58359"/>
        <dbReference type="ChEBI" id="CHEBI:78520"/>
        <dbReference type="ChEBI" id="CHEBI:78521"/>
        <dbReference type="ChEBI" id="CHEBI:456216"/>
    </reaction>
</comment>
<protein>
    <recommendedName>
        <fullName evidence="1">Aspartyl/glutamyl-tRNA(Asn/Gln) amidotransferase subunit C</fullName>
        <shortName evidence="1">Asp/Glu-ADT subunit C</shortName>
        <ecNumber evidence="1">6.3.5.-</ecNumber>
    </recommendedName>
</protein>
<keyword evidence="3" id="KW-1185">Reference proteome</keyword>
<dbReference type="PANTHER" id="PTHR15004:SF0">
    <property type="entry name" value="GLUTAMYL-TRNA(GLN) AMIDOTRANSFERASE SUBUNIT C, MITOCHONDRIAL"/>
    <property type="match status" value="1"/>
</dbReference>
<accession>A0ABU5NC08</accession>
<dbReference type="Proteomes" id="UP001291687">
    <property type="component" value="Unassembled WGS sequence"/>
</dbReference>
<keyword evidence="1" id="KW-0436">Ligase</keyword>
<comment type="catalytic activity">
    <reaction evidence="1">
        <text>L-aspartyl-tRNA(Asn) + L-glutamine + ATP + H2O = L-asparaginyl-tRNA(Asn) + L-glutamate + ADP + phosphate + 2 H(+)</text>
        <dbReference type="Rhea" id="RHEA:14513"/>
        <dbReference type="Rhea" id="RHEA-COMP:9674"/>
        <dbReference type="Rhea" id="RHEA-COMP:9677"/>
        <dbReference type="ChEBI" id="CHEBI:15377"/>
        <dbReference type="ChEBI" id="CHEBI:15378"/>
        <dbReference type="ChEBI" id="CHEBI:29985"/>
        <dbReference type="ChEBI" id="CHEBI:30616"/>
        <dbReference type="ChEBI" id="CHEBI:43474"/>
        <dbReference type="ChEBI" id="CHEBI:58359"/>
        <dbReference type="ChEBI" id="CHEBI:78515"/>
        <dbReference type="ChEBI" id="CHEBI:78516"/>
        <dbReference type="ChEBI" id="CHEBI:456216"/>
    </reaction>
</comment>
<dbReference type="Gene3D" id="1.10.20.60">
    <property type="entry name" value="Glu-tRNAGln amidotransferase C subunit, N-terminal domain"/>
    <property type="match status" value="1"/>
</dbReference>
<gene>
    <name evidence="1" type="primary">gatC</name>
    <name evidence="2" type="ORF">Megvenef_00652</name>
</gene>
<dbReference type="InterPro" id="IPR003837">
    <property type="entry name" value="GatC"/>
</dbReference>
<dbReference type="InterPro" id="IPR036113">
    <property type="entry name" value="Asp/Glu-ADT_sf_sub_c"/>
</dbReference>
<dbReference type="EMBL" id="JARJFB010000036">
    <property type="protein sequence ID" value="MEA0970684.1"/>
    <property type="molecule type" value="Genomic_DNA"/>
</dbReference>
<dbReference type="NCBIfam" id="TIGR00135">
    <property type="entry name" value="gatC"/>
    <property type="match status" value="1"/>
</dbReference>
<dbReference type="PANTHER" id="PTHR15004">
    <property type="entry name" value="GLUTAMYL-TRNA(GLN) AMIDOTRANSFERASE SUBUNIT C, MITOCHONDRIAL"/>
    <property type="match status" value="1"/>
</dbReference>
<comment type="caution">
    <text evidence="2">The sequence shown here is derived from an EMBL/GenBank/DDBJ whole genome shotgun (WGS) entry which is preliminary data.</text>
</comment>
<name>A0ABU5NC08_9RICK</name>
<sequence>MISDIEQKKLQKLARLSFSNDEAKILSDKLGNILGMINQIHEVECENIEPLRSVSEIYQRMRPDIVDVPDLSEDLFKNVPSSQADLAREIKCFVVPKVVE</sequence>
<organism evidence="2 3">
    <name type="scientific">Candidatus Megaera venefica</name>
    <dbReference type="NCBI Taxonomy" id="2055910"/>
    <lineage>
        <taxon>Bacteria</taxon>
        <taxon>Pseudomonadati</taxon>
        <taxon>Pseudomonadota</taxon>
        <taxon>Alphaproteobacteria</taxon>
        <taxon>Rickettsiales</taxon>
        <taxon>Rickettsiaceae</taxon>
        <taxon>Candidatus Megaera</taxon>
    </lineage>
</organism>
<dbReference type="EC" id="6.3.5.-" evidence="1"/>
<keyword evidence="1" id="KW-0648">Protein biosynthesis</keyword>
<dbReference type="RefSeq" id="WP_322776586.1">
    <property type="nucleotide sequence ID" value="NZ_JARJFB010000036.1"/>
</dbReference>
<keyword evidence="1" id="KW-0547">Nucleotide-binding</keyword>
<comment type="function">
    <text evidence="1">Allows the formation of correctly charged Asn-tRNA(Asn) or Gln-tRNA(Gln) through the transamidation of misacylated Asp-tRNA(Asn) or Glu-tRNA(Gln) in organisms which lack either or both of asparaginyl-tRNA or glutaminyl-tRNA synthetases. The reaction takes place in the presence of glutamine and ATP through an activated phospho-Asp-tRNA(Asn) or phospho-Glu-tRNA(Gln).</text>
</comment>
<dbReference type="Pfam" id="PF02686">
    <property type="entry name" value="GatC"/>
    <property type="match status" value="1"/>
</dbReference>
<evidence type="ECO:0000313" key="2">
    <source>
        <dbReference type="EMBL" id="MEA0970684.1"/>
    </source>
</evidence>
<proteinExistence type="inferred from homology"/>
<comment type="subunit">
    <text evidence="1">Heterotrimer of A, B and C subunits.</text>
</comment>
<evidence type="ECO:0000313" key="3">
    <source>
        <dbReference type="Proteomes" id="UP001291687"/>
    </source>
</evidence>
<keyword evidence="1" id="KW-0067">ATP-binding</keyword>
<comment type="similarity">
    <text evidence="1">Belongs to the GatC family.</text>
</comment>
<reference evidence="2 3" key="1">
    <citation type="submission" date="2023-03" db="EMBL/GenBank/DDBJ databases">
        <title>Host association and intracellularity evolved multiple times independently in the Rickettsiales.</title>
        <authorList>
            <person name="Castelli M."/>
            <person name="Nardi T."/>
            <person name="Gammuto L."/>
            <person name="Bellinzona G."/>
            <person name="Sabaneyeva E."/>
            <person name="Potekhin A."/>
            <person name="Serra V."/>
            <person name="Petroni G."/>
            <person name="Sassera D."/>
        </authorList>
    </citation>
    <scope>NUCLEOTIDE SEQUENCE [LARGE SCALE GENOMIC DNA]</scope>
    <source>
        <strain evidence="2 3">Sr 2-6</strain>
    </source>
</reference>
<dbReference type="SUPFAM" id="SSF141000">
    <property type="entry name" value="Glu-tRNAGln amidotransferase C subunit"/>
    <property type="match status" value="1"/>
</dbReference>